<dbReference type="EMBL" id="CP026721">
    <property type="protein sequence ID" value="QAV34041.1"/>
    <property type="molecule type" value="Genomic_DNA"/>
</dbReference>
<keyword evidence="1" id="KW-1133">Transmembrane helix</keyword>
<organism evidence="2 3">
    <name type="scientific">Fervidobacterium changbaicum</name>
    <dbReference type="NCBI Taxonomy" id="310769"/>
    <lineage>
        <taxon>Bacteria</taxon>
        <taxon>Thermotogati</taxon>
        <taxon>Thermotogota</taxon>
        <taxon>Thermotogae</taxon>
        <taxon>Thermotogales</taxon>
        <taxon>Fervidobacteriaceae</taxon>
        <taxon>Fervidobacterium</taxon>
    </lineage>
</organism>
<gene>
    <name evidence="2" type="ORF">CBS1_10270</name>
</gene>
<evidence type="ECO:0000313" key="3">
    <source>
        <dbReference type="Proteomes" id="UP000288947"/>
    </source>
</evidence>
<feature type="transmembrane region" description="Helical" evidence="1">
    <location>
        <begin position="77"/>
        <end position="99"/>
    </location>
</feature>
<evidence type="ECO:0000256" key="1">
    <source>
        <dbReference type="SAM" id="Phobius"/>
    </source>
</evidence>
<feature type="transmembrane region" description="Helical" evidence="1">
    <location>
        <begin position="141"/>
        <end position="171"/>
    </location>
</feature>
<keyword evidence="1" id="KW-0472">Membrane</keyword>
<keyword evidence="3" id="KW-1185">Reference proteome</keyword>
<feature type="transmembrane region" description="Helical" evidence="1">
    <location>
        <begin position="111"/>
        <end position="129"/>
    </location>
</feature>
<feature type="transmembrane region" description="Helical" evidence="1">
    <location>
        <begin position="46"/>
        <end position="71"/>
    </location>
</feature>
<sequence>MDKEMLSEQCVSKMAERTSIDDVQKERFRTHSKKLVNCMTGRSNKVLVVIGLFLVWIPVISPVFFSIIALIERGRFLFDFLMPAELFLVFLPGAILLLLVAIRTKNYVKQIGFGLFSAIALLFGGQAIAEITGLASGEREFGGWVAVLVTAMIILYSFAIVEVGLSGFYLLRKLTSNTHEDTSINK</sequence>
<dbReference type="RefSeq" id="WP_128998160.1">
    <property type="nucleotide sequence ID" value="NZ_FNDL01000012.1"/>
</dbReference>
<evidence type="ECO:0000313" key="2">
    <source>
        <dbReference type="EMBL" id="QAV34041.1"/>
    </source>
</evidence>
<dbReference type="Proteomes" id="UP000288947">
    <property type="component" value="Chromosome"/>
</dbReference>
<proteinExistence type="predicted"/>
<accession>A0ABX5QU94</accession>
<reference evidence="2 3" key="1">
    <citation type="submission" date="2018-01" db="EMBL/GenBank/DDBJ databases">
        <title>The whole genome sequencing and assembly of Fervidobacterium changbaicum CBS-1 strain.</title>
        <authorList>
            <person name="Kim J.-Y."/>
            <person name="Park M.-K."/>
            <person name="Yi H."/>
            <person name="Bahn Y.-S."/>
            <person name="Kim J.F."/>
            <person name="Lee D.-W."/>
        </authorList>
    </citation>
    <scope>NUCLEOTIDE SEQUENCE [LARGE SCALE GENOMIC DNA]</scope>
    <source>
        <strain evidence="2 3">CBS-1</strain>
    </source>
</reference>
<name>A0ABX5QU94_9BACT</name>
<keyword evidence="1" id="KW-0812">Transmembrane</keyword>
<protein>
    <submittedName>
        <fullName evidence="2">Uncharacterized protein</fullName>
    </submittedName>
</protein>